<dbReference type="EMBL" id="UINC01024249">
    <property type="protein sequence ID" value="SVA97525.1"/>
    <property type="molecule type" value="Genomic_DNA"/>
</dbReference>
<dbReference type="GO" id="GO:0005737">
    <property type="term" value="C:cytoplasm"/>
    <property type="evidence" value="ECO:0007669"/>
    <property type="project" value="TreeGrafter"/>
</dbReference>
<keyword evidence="7" id="KW-0460">Magnesium</keyword>
<dbReference type="PANTHER" id="PTHR43344:SF2">
    <property type="entry name" value="PHOSPHOSERINE PHOSPHATASE"/>
    <property type="match status" value="1"/>
</dbReference>
<dbReference type="NCBIfam" id="TIGR01488">
    <property type="entry name" value="HAD-SF-IB"/>
    <property type="match status" value="1"/>
</dbReference>
<evidence type="ECO:0000313" key="9">
    <source>
        <dbReference type="EMBL" id="SVA97525.1"/>
    </source>
</evidence>
<evidence type="ECO:0000256" key="3">
    <source>
        <dbReference type="ARBA" id="ARBA00012640"/>
    </source>
</evidence>
<gene>
    <name evidence="9" type="ORF">METZ01_LOCUS150379</name>
</gene>
<dbReference type="Gene3D" id="1.10.150.210">
    <property type="entry name" value="Phosphoserine phosphatase, domain 2"/>
    <property type="match status" value="1"/>
</dbReference>
<comment type="cofactor">
    <cofactor evidence="1">
        <name>Mg(2+)</name>
        <dbReference type="ChEBI" id="CHEBI:18420"/>
    </cofactor>
</comment>
<feature type="non-terminal residue" evidence="9">
    <location>
        <position position="1"/>
    </location>
</feature>
<dbReference type="Gene3D" id="3.40.50.1000">
    <property type="entry name" value="HAD superfamily/HAD-like"/>
    <property type="match status" value="1"/>
</dbReference>
<protein>
    <recommendedName>
        <fullName evidence="3">phosphoserine phosphatase</fullName>
        <ecNumber evidence="3">3.1.3.3</ecNumber>
    </recommendedName>
</protein>
<reference evidence="9" key="1">
    <citation type="submission" date="2018-05" db="EMBL/GenBank/DDBJ databases">
        <authorList>
            <person name="Lanie J.A."/>
            <person name="Ng W.-L."/>
            <person name="Kazmierczak K.M."/>
            <person name="Andrzejewski T.M."/>
            <person name="Davidsen T.M."/>
            <person name="Wayne K.J."/>
            <person name="Tettelin H."/>
            <person name="Glass J.I."/>
            <person name="Rusch D."/>
            <person name="Podicherti R."/>
            <person name="Tsui H.-C.T."/>
            <person name="Winkler M.E."/>
        </authorList>
    </citation>
    <scope>NUCLEOTIDE SEQUENCE</scope>
</reference>
<organism evidence="9">
    <name type="scientific">marine metagenome</name>
    <dbReference type="NCBI Taxonomy" id="408172"/>
    <lineage>
        <taxon>unclassified sequences</taxon>
        <taxon>metagenomes</taxon>
        <taxon>ecological metagenomes</taxon>
    </lineage>
</organism>
<keyword evidence="5" id="KW-0479">Metal-binding</keyword>
<dbReference type="EC" id="3.1.3.3" evidence="3"/>
<evidence type="ECO:0000256" key="1">
    <source>
        <dbReference type="ARBA" id="ARBA00001946"/>
    </source>
</evidence>
<dbReference type="InterPro" id="IPR023214">
    <property type="entry name" value="HAD_sf"/>
</dbReference>
<name>A0A382A7K9_9ZZZZ</name>
<sequence length="221" mass="24840">VFPDYLIIDFDSTFINGESLDELANFVLRNHPERTKRLDKIKSLTEAGMTGEIPFDVSLSKRMTLLDAHRNDVQIVTRHLTKKVTLSFKKNRSFLQNYTSQIVIISGGFKEMIIPIISEYGINENQVFANEFVYDANENIIGINTENVMALSGGKCLQANALKLSGEIHAIGDGFTDYQLKVDGPATKFYAFTENVKRKNVCSLADGVLTCFDDYIHTILD</sequence>
<evidence type="ECO:0000256" key="6">
    <source>
        <dbReference type="ARBA" id="ARBA00022801"/>
    </source>
</evidence>
<dbReference type="InterPro" id="IPR050582">
    <property type="entry name" value="HAD-like_SerB"/>
</dbReference>
<evidence type="ECO:0000256" key="4">
    <source>
        <dbReference type="ARBA" id="ARBA00022605"/>
    </source>
</evidence>
<evidence type="ECO:0000256" key="7">
    <source>
        <dbReference type="ARBA" id="ARBA00022842"/>
    </source>
</evidence>
<dbReference type="GO" id="GO:0000287">
    <property type="term" value="F:magnesium ion binding"/>
    <property type="evidence" value="ECO:0007669"/>
    <property type="project" value="TreeGrafter"/>
</dbReference>
<dbReference type="AlphaFoldDB" id="A0A382A7K9"/>
<dbReference type="SUPFAM" id="SSF56784">
    <property type="entry name" value="HAD-like"/>
    <property type="match status" value="1"/>
</dbReference>
<accession>A0A382A7K9</accession>
<keyword evidence="6" id="KW-0378">Hydrolase</keyword>
<comment type="pathway">
    <text evidence="2">Amino-acid biosynthesis; L-serine biosynthesis; L-serine from 3-phospho-D-glycerate: step 3/3.</text>
</comment>
<dbReference type="GO" id="GO:0006564">
    <property type="term" value="P:L-serine biosynthetic process"/>
    <property type="evidence" value="ECO:0007669"/>
    <property type="project" value="UniProtKB-KW"/>
</dbReference>
<keyword evidence="8" id="KW-0718">Serine biosynthesis</keyword>
<dbReference type="GO" id="GO:0036424">
    <property type="term" value="F:L-phosphoserine phosphatase activity"/>
    <property type="evidence" value="ECO:0007669"/>
    <property type="project" value="TreeGrafter"/>
</dbReference>
<keyword evidence="4" id="KW-0028">Amino-acid biosynthesis</keyword>
<dbReference type="InterPro" id="IPR036412">
    <property type="entry name" value="HAD-like_sf"/>
</dbReference>
<proteinExistence type="predicted"/>
<evidence type="ECO:0000256" key="5">
    <source>
        <dbReference type="ARBA" id="ARBA00022723"/>
    </source>
</evidence>
<evidence type="ECO:0000256" key="2">
    <source>
        <dbReference type="ARBA" id="ARBA00005135"/>
    </source>
</evidence>
<evidence type="ECO:0000256" key="8">
    <source>
        <dbReference type="ARBA" id="ARBA00023299"/>
    </source>
</evidence>
<dbReference type="PANTHER" id="PTHR43344">
    <property type="entry name" value="PHOSPHOSERINE PHOSPHATASE"/>
    <property type="match status" value="1"/>
</dbReference>
<dbReference type="Pfam" id="PF12710">
    <property type="entry name" value="HAD"/>
    <property type="match status" value="1"/>
</dbReference>